<accession>A0A6G2BHG2</accession>
<feature type="region of interest" description="Disordered" evidence="1">
    <location>
        <begin position="378"/>
        <end position="407"/>
    </location>
</feature>
<protein>
    <submittedName>
        <fullName evidence="2">Uncharacterized protein</fullName>
    </submittedName>
</protein>
<evidence type="ECO:0000313" key="2">
    <source>
        <dbReference type="EMBL" id="MTE21503.1"/>
    </source>
</evidence>
<name>A0A6G2BHG2_9ACTN</name>
<feature type="compositionally biased region" description="Basic and acidic residues" evidence="1">
    <location>
        <begin position="159"/>
        <end position="180"/>
    </location>
</feature>
<feature type="compositionally biased region" description="Acidic residues" evidence="1">
    <location>
        <begin position="379"/>
        <end position="394"/>
    </location>
</feature>
<evidence type="ECO:0000313" key="3">
    <source>
        <dbReference type="Proteomes" id="UP000473014"/>
    </source>
</evidence>
<dbReference type="AlphaFoldDB" id="A0A6G2BHG2"/>
<comment type="caution">
    <text evidence="2">The sequence shown here is derived from an EMBL/GenBank/DDBJ whole genome shotgun (WGS) entry which is preliminary data.</text>
</comment>
<proteinExistence type="predicted"/>
<evidence type="ECO:0000256" key="1">
    <source>
        <dbReference type="SAM" id="MobiDB-lite"/>
    </source>
</evidence>
<feature type="compositionally biased region" description="Basic and acidic residues" evidence="1">
    <location>
        <begin position="249"/>
        <end position="261"/>
    </location>
</feature>
<keyword evidence="3" id="KW-1185">Reference proteome</keyword>
<dbReference type="EMBL" id="WIXO01000001">
    <property type="protein sequence ID" value="MTE21503.1"/>
    <property type="molecule type" value="Genomic_DNA"/>
</dbReference>
<feature type="region of interest" description="Disordered" evidence="1">
    <location>
        <begin position="103"/>
        <end position="261"/>
    </location>
</feature>
<feature type="compositionally biased region" description="Basic and acidic residues" evidence="1">
    <location>
        <begin position="192"/>
        <end position="215"/>
    </location>
</feature>
<reference evidence="2 3" key="1">
    <citation type="submission" date="2019-11" db="EMBL/GenBank/DDBJ databases">
        <authorList>
            <person name="Yuan L."/>
        </authorList>
    </citation>
    <scope>NUCLEOTIDE SEQUENCE [LARGE SCALE GENOMIC DNA]</scope>
    <source>
        <strain evidence="2 3">TRM43335</strain>
    </source>
</reference>
<organism evidence="2 3">
    <name type="scientific">Streptomyces taklimakanensis</name>
    <dbReference type="NCBI Taxonomy" id="2569853"/>
    <lineage>
        <taxon>Bacteria</taxon>
        <taxon>Bacillati</taxon>
        <taxon>Actinomycetota</taxon>
        <taxon>Actinomycetes</taxon>
        <taxon>Kitasatosporales</taxon>
        <taxon>Streptomycetaceae</taxon>
        <taxon>Streptomyces</taxon>
    </lineage>
</organism>
<dbReference type="RefSeq" id="WP_155072241.1">
    <property type="nucleotide sequence ID" value="NZ_WIXO01000001.1"/>
</dbReference>
<gene>
    <name evidence="2" type="ORF">F0L17_20780</name>
</gene>
<sequence length="407" mass="43496">MRLIGRGWKKDFAKKFDACNRELGGLNGKLGEIGREMAALRETLAETADKPPPPSSPQTSDEELYKLREAVSTGTMILREENRELRRRQEKMLGDLRDLRLEVTGGRAGAHPPSTPAPVEAAETAEAVETDEADGAGSETGEAAVDPPSDPSNESPETPDDHRQEQYVEQQRDGDRRETEGGVPESPGGTGLHEETAKTSDEERVRAVKEAAERALRHRSPTCGADHATAPPDGNGPPSSDVHTAGDGGGRRPEDGRQASRDPLAEHAELLLTAAGVSRAELVCHRDTWEFLLVQAARHPRFRVPDSVESLEGGGVRTHLSGPSLIAALISLWETRGASSATVNADWALAAMFYDRIRARLVVAGPGDDRRTVRIVLDDGAEPEGEAAAEDDASEGPGASGKESDAA</sequence>
<dbReference type="OrthoDB" id="4082200at2"/>
<dbReference type="Proteomes" id="UP000473014">
    <property type="component" value="Unassembled WGS sequence"/>
</dbReference>